<reference evidence="1" key="1">
    <citation type="submission" date="2021-06" db="EMBL/GenBank/DDBJ databases">
        <title>Parelaphostrongylus tenuis whole genome reference sequence.</title>
        <authorList>
            <person name="Garwood T.J."/>
            <person name="Larsen P.A."/>
            <person name="Fountain-Jones N.M."/>
            <person name="Garbe J.R."/>
            <person name="Macchietto M.G."/>
            <person name="Kania S.A."/>
            <person name="Gerhold R.W."/>
            <person name="Richards J.E."/>
            <person name="Wolf T.M."/>
        </authorList>
    </citation>
    <scope>NUCLEOTIDE SEQUENCE</scope>
    <source>
        <strain evidence="1">MNPRO001-30</strain>
        <tissue evidence="1">Meninges</tissue>
    </source>
</reference>
<evidence type="ECO:0000313" key="1">
    <source>
        <dbReference type="EMBL" id="KAJ1359645.1"/>
    </source>
</evidence>
<dbReference type="EMBL" id="JAHQIW010003658">
    <property type="protein sequence ID" value="KAJ1359645.1"/>
    <property type="molecule type" value="Genomic_DNA"/>
</dbReference>
<proteinExistence type="predicted"/>
<accession>A0AAD5MJX7</accession>
<organism evidence="1 2">
    <name type="scientific">Parelaphostrongylus tenuis</name>
    <name type="common">Meningeal worm</name>
    <dbReference type="NCBI Taxonomy" id="148309"/>
    <lineage>
        <taxon>Eukaryota</taxon>
        <taxon>Metazoa</taxon>
        <taxon>Ecdysozoa</taxon>
        <taxon>Nematoda</taxon>
        <taxon>Chromadorea</taxon>
        <taxon>Rhabditida</taxon>
        <taxon>Rhabditina</taxon>
        <taxon>Rhabditomorpha</taxon>
        <taxon>Strongyloidea</taxon>
        <taxon>Metastrongylidae</taxon>
        <taxon>Parelaphostrongylus</taxon>
    </lineage>
</organism>
<dbReference type="AlphaFoldDB" id="A0AAD5MJX7"/>
<name>A0AAD5MJX7_PARTN</name>
<protein>
    <submittedName>
        <fullName evidence="1">Uncharacterized protein</fullName>
    </submittedName>
</protein>
<comment type="caution">
    <text evidence="1">The sequence shown here is derived from an EMBL/GenBank/DDBJ whole genome shotgun (WGS) entry which is preliminary data.</text>
</comment>
<evidence type="ECO:0000313" key="2">
    <source>
        <dbReference type="Proteomes" id="UP001196413"/>
    </source>
</evidence>
<sequence length="209" mass="23112">MAPCFSTVSLICGRLNLHGEVELYVEKRGTKLFSTLLMHCCSQPSVSSSEDIGTDYQLVVEQFVKQHDLPVSESQKLNLSNMEPKSWLAFAGLVDLVTRQAVGVAGVVPVVDMRLISNDDRLGKALLVCLQQKTLVDVHACSTVVVGQRMSSIWMASMCLIQIRDTGTWMHFQFVTHSVFVKNGWPMRVKVNLAAPISEVEALKTSQSD</sequence>
<gene>
    <name evidence="1" type="ORF">KIN20_018419</name>
</gene>
<keyword evidence="2" id="KW-1185">Reference proteome</keyword>
<dbReference type="Proteomes" id="UP001196413">
    <property type="component" value="Unassembled WGS sequence"/>
</dbReference>